<evidence type="ECO:0000313" key="2">
    <source>
        <dbReference type="EMBL" id="BAJ01189.1"/>
    </source>
</evidence>
<evidence type="ECO:0000256" key="1">
    <source>
        <dbReference type="SAM" id="Phobius"/>
    </source>
</evidence>
<dbReference type="HOGENOM" id="CLU_3332941_0_0_6"/>
<dbReference type="EMBL" id="AP011177">
    <property type="protein sequence ID" value="BAJ01189.1"/>
    <property type="molecule type" value="Genomic_DNA"/>
</dbReference>
<dbReference type="Proteomes" id="UP000002350">
    <property type="component" value="Chromosome"/>
</dbReference>
<accession>D4ZHP0</accession>
<feature type="transmembrane region" description="Helical" evidence="1">
    <location>
        <begin position="12"/>
        <end position="31"/>
    </location>
</feature>
<keyword evidence="1" id="KW-1133">Transmembrane helix</keyword>
<organism evidence="2 3">
    <name type="scientific">Shewanella violacea (strain JCM 10179 / CIP 106290 / LMG 19151 / DSS12)</name>
    <dbReference type="NCBI Taxonomy" id="637905"/>
    <lineage>
        <taxon>Bacteria</taxon>
        <taxon>Pseudomonadati</taxon>
        <taxon>Pseudomonadota</taxon>
        <taxon>Gammaproteobacteria</taxon>
        <taxon>Alteromonadales</taxon>
        <taxon>Shewanellaceae</taxon>
        <taxon>Shewanella</taxon>
    </lineage>
</organism>
<dbReference type="KEGG" id="svo:SVI_1218"/>
<name>D4ZHP0_SHEVD</name>
<keyword evidence="1" id="KW-0472">Membrane</keyword>
<keyword evidence="1" id="KW-0812">Transmembrane</keyword>
<evidence type="ECO:0000313" key="3">
    <source>
        <dbReference type="Proteomes" id="UP000002350"/>
    </source>
</evidence>
<reference evidence="3" key="1">
    <citation type="journal article" date="2010" name="Mol. Biosyst.">
        <title>Complete genome sequence and comparative analysis of Shewanella violacea, a psychrophilic and piezophilic bacterium from deep sea floor sediments.</title>
        <authorList>
            <person name="Aono E."/>
            <person name="Baba T."/>
            <person name="Ara T."/>
            <person name="Nishi T."/>
            <person name="Nakamichi T."/>
            <person name="Inamoto E."/>
            <person name="Toyonaga H."/>
            <person name="Hasegawa M."/>
            <person name="Takai Y."/>
            <person name="Okumura Y."/>
            <person name="Baba M."/>
            <person name="Tomita M."/>
            <person name="Kato C."/>
            <person name="Oshima T."/>
            <person name="Nakasone K."/>
            <person name="Mori H."/>
        </authorList>
    </citation>
    <scope>NUCLEOTIDE SEQUENCE [LARGE SCALE GENOMIC DNA]</scope>
    <source>
        <strain evidence="3">JCM 10179 / CIP 106290 / LMG 19151 / DSS12</strain>
    </source>
</reference>
<sequence>MLVVFMSANYFLLWLEYITVIAIIILIKLITMNVEISG</sequence>
<keyword evidence="3" id="KW-1185">Reference proteome</keyword>
<protein>
    <submittedName>
        <fullName evidence="2">Uncharacterized protein</fullName>
    </submittedName>
</protein>
<proteinExistence type="predicted"/>
<gene>
    <name evidence="2" type="ordered locus">SVI_1218</name>
</gene>
<dbReference type="AlphaFoldDB" id="D4ZHP0"/>